<dbReference type="Gene3D" id="4.10.280.10">
    <property type="entry name" value="Helix-loop-helix DNA-binding domain"/>
    <property type="match status" value="1"/>
</dbReference>
<keyword evidence="3" id="KW-0175">Coiled coil</keyword>
<evidence type="ECO:0000259" key="4">
    <source>
        <dbReference type="PROSITE" id="PS50888"/>
    </source>
</evidence>
<evidence type="ECO:0000259" key="5">
    <source>
        <dbReference type="PROSITE" id="PS51671"/>
    </source>
</evidence>
<evidence type="ECO:0000256" key="3">
    <source>
        <dbReference type="SAM" id="Coils"/>
    </source>
</evidence>
<evidence type="ECO:0008006" key="8">
    <source>
        <dbReference type="Google" id="ProtNLM"/>
    </source>
</evidence>
<protein>
    <recommendedName>
        <fullName evidence="8">BHLH domain-containing protein</fullName>
    </recommendedName>
</protein>
<feature type="domain" description="BHLH" evidence="4">
    <location>
        <begin position="26"/>
        <end position="76"/>
    </location>
</feature>
<dbReference type="InterPro" id="IPR011598">
    <property type="entry name" value="bHLH_dom"/>
</dbReference>
<proteinExistence type="predicted"/>
<name>A0A8T2S649_CERRI</name>
<feature type="coiled-coil region" evidence="3">
    <location>
        <begin position="66"/>
        <end position="96"/>
    </location>
</feature>
<dbReference type="SMART" id="SM00353">
    <property type="entry name" value="HLH"/>
    <property type="match status" value="1"/>
</dbReference>
<keyword evidence="7" id="KW-1185">Reference proteome</keyword>
<reference evidence="6" key="1">
    <citation type="submission" date="2021-08" db="EMBL/GenBank/DDBJ databases">
        <title>WGS assembly of Ceratopteris richardii.</title>
        <authorList>
            <person name="Marchant D.B."/>
            <person name="Chen G."/>
            <person name="Jenkins J."/>
            <person name="Shu S."/>
            <person name="Leebens-Mack J."/>
            <person name="Grimwood J."/>
            <person name="Schmutz J."/>
            <person name="Soltis P."/>
            <person name="Soltis D."/>
            <person name="Chen Z.-H."/>
        </authorList>
    </citation>
    <scope>NUCLEOTIDE SEQUENCE</scope>
    <source>
        <strain evidence="6">Whitten #5841</strain>
        <tissue evidence="6">Leaf</tissue>
    </source>
</reference>
<dbReference type="PROSITE" id="PS50888">
    <property type="entry name" value="BHLH"/>
    <property type="match status" value="1"/>
</dbReference>
<sequence length="234" mass="26603">MVEAAINVEDSEHLALASLGQARSSKKRMRHINNERQRRMLMNTLLDSLQSLLPDAHPRKDRCTLLTEVIEYIHSLEREIAQLEERTEEIKRLKTTVKSTASPNSNQMMSGMFTSSSEDSTVSLCLRNWHVEFVTPKHLLFQNSSTSMTVDSHEGLEEFIITFSSISTRGLLPHVLQIFQQNLIDIIAATVSTTDNLQFLFYIHVKVPKGKLDVEDLKLALSEMEIQARNAVQP</sequence>
<dbReference type="OrthoDB" id="6106870at2759"/>
<dbReference type="SUPFAM" id="SSF47459">
    <property type="entry name" value="HLH, helix-loop-helix DNA-binding domain"/>
    <property type="match status" value="1"/>
</dbReference>
<dbReference type="OMA" id="HIHTERQ"/>
<dbReference type="Proteomes" id="UP000825935">
    <property type="component" value="Chromosome 22"/>
</dbReference>
<keyword evidence="1" id="KW-0805">Transcription regulation</keyword>
<dbReference type="InterPro" id="IPR036638">
    <property type="entry name" value="HLH_DNA-bd_sf"/>
</dbReference>
<dbReference type="PANTHER" id="PTHR46772:SF8">
    <property type="entry name" value="TRANSCRIPTION FACTOR BHLH95"/>
    <property type="match status" value="1"/>
</dbReference>
<dbReference type="EMBL" id="CM035427">
    <property type="protein sequence ID" value="KAH7306494.1"/>
    <property type="molecule type" value="Genomic_DNA"/>
</dbReference>
<dbReference type="GO" id="GO:0046983">
    <property type="term" value="F:protein dimerization activity"/>
    <property type="evidence" value="ECO:0007669"/>
    <property type="project" value="InterPro"/>
</dbReference>
<feature type="domain" description="ACT" evidence="5">
    <location>
        <begin position="160"/>
        <end position="234"/>
    </location>
</feature>
<comment type="caution">
    <text evidence="6">The sequence shown here is derived from an EMBL/GenBank/DDBJ whole genome shotgun (WGS) entry which is preliminary data.</text>
</comment>
<evidence type="ECO:0000313" key="7">
    <source>
        <dbReference type="Proteomes" id="UP000825935"/>
    </source>
</evidence>
<dbReference type="GO" id="GO:0003700">
    <property type="term" value="F:DNA-binding transcription factor activity"/>
    <property type="evidence" value="ECO:0007669"/>
    <property type="project" value="InterPro"/>
</dbReference>
<keyword evidence="2" id="KW-0804">Transcription</keyword>
<evidence type="ECO:0000313" key="6">
    <source>
        <dbReference type="EMBL" id="KAH7306494.1"/>
    </source>
</evidence>
<organism evidence="6 7">
    <name type="scientific">Ceratopteris richardii</name>
    <name type="common">Triangle waterfern</name>
    <dbReference type="NCBI Taxonomy" id="49495"/>
    <lineage>
        <taxon>Eukaryota</taxon>
        <taxon>Viridiplantae</taxon>
        <taxon>Streptophyta</taxon>
        <taxon>Embryophyta</taxon>
        <taxon>Tracheophyta</taxon>
        <taxon>Polypodiopsida</taxon>
        <taxon>Polypodiidae</taxon>
        <taxon>Polypodiales</taxon>
        <taxon>Pteridineae</taxon>
        <taxon>Pteridaceae</taxon>
        <taxon>Parkerioideae</taxon>
        <taxon>Ceratopteris</taxon>
    </lineage>
</organism>
<dbReference type="Pfam" id="PF00010">
    <property type="entry name" value="HLH"/>
    <property type="match status" value="1"/>
</dbReference>
<dbReference type="PANTHER" id="PTHR46772">
    <property type="entry name" value="BHLH DOMAIN-CONTAINING PROTEIN"/>
    <property type="match status" value="1"/>
</dbReference>
<evidence type="ECO:0000256" key="1">
    <source>
        <dbReference type="ARBA" id="ARBA00023015"/>
    </source>
</evidence>
<dbReference type="PROSITE" id="PS51671">
    <property type="entry name" value="ACT"/>
    <property type="match status" value="1"/>
</dbReference>
<dbReference type="InterPro" id="IPR044278">
    <property type="entry name" value="BHLH95-like"/>
</dbReference>
<evidence type="ECO:0000256" key="2">
    <source>
        <dbReference type="ARBA" id="ARBA00023163"/>
    </source>
</evidence>
<dbReference type="AlphaFoldDB" id="A0A8T2S649"/>
<dbReference type="InterPro" id="IPR002912">
    <property type="entry name" value="ACT_dom"/>
</dbReference>
<accession>A0A8T2S649</accession>
<gene>
    <name evidence="6" type="ORF">KP509_22G015600</name>
</gene>